<evidence type="ECO:0008006" key="4">
    <source>
        <dbReference type="Google" id="ProtNLM"/>
    </source>
</evidence>
<keyword evidence="3" id="KW-1185">Reference proteome</keyword>
<accession>A0A540W1P7</accession>
<organism evidence="2 3">
    <name type="scientific">Kitasatospora acidiphila</name>
    <dbReference type="NCBI Taxonomy" id="2567942"/>
    <lineage>
        <taxon>Bacteria</taxon>
        <taxon>Bacillati</taxon>
        <taxon>Actinomycetota</taxon>
        <taxon>Actinomycetes</taxon>
        <taxon>Kitasatosporales</taxon>
        <taxon>Streptomycetaceae</taxon>
        <taxon>Kitasatospora</taxon>
    </lineage>
</organism>
<dbReference type="AlphaFoldDB" id="A0A540W1P7"/>
<comment type="caution">
    <text evidence="2">The sequence shown here is derived from an EMBL/GenBank/DDBJ whole genome shotgun (WGS) entry which is preliminary data.</text>
</comment>
<gene>
    <name evidence="2" type="ORF">E6W39_12630</name>
</gene>
<reference evidence="2 3" key="1">
    <citation type="submission" date="2019-06" db="EMBL/GenBank/DDBJ databases">
        <title>Description of Kitasatospora acidophila sp. nov. isolated from pine grove soil, and reclassification of Streptomyces novaecaesareae to Kitasatospora novaeceasareae comb. nov.</title>
        <authorList>
            <person name="Kim M.J."/>
        </authorList>
    </citation>
    <scope>NUCLEOTIDE SEQUENCE [LARGE SCALE GENOMIC DNA]</scope>
    <source>
        <strain evidence="2 3">MMS16-CNU292</strain>
    </source>
</reference>
<sequence>MAAVAPLALALTACGPDDTSSSGSASGSTTPAATSAASQAPTGAAPATSGASGASGAGKTGKALTQDQLVKALLTVQDMGADANRSTLGPAGKQHKSTADKPACQPLVDLTDAANASPAPTGAATGFYYATNGREYQEIQLAQYAPGQAEKAMAAAESALAGCASFKTTTPGAPVPKAAVKFSKATYQALGDATVALQAEYDQDGSDHSVMETKAYVFIRTGDTVTMMADSALADPGLPDQALVKKQLDKLHTAQQG</sequence>
<evidence type="ECO:0000313" key="3">
    <source>
        <dbReference type="Proteomes" id="UP000319103"/>
    </source>
</evidence>
<dbReference type="EMBL" id="VIGB01000003">
    <property type="protein sequence ID" value="TQF02949.1"/>
    <property type="molecule type" value="Genomic_DNA"/>
</dbReference>
<name>A0A540W1P7_9ACTN</name>
<protein>
    <recommendedName>
        <fullName evidence="4">PknH-like extracellular domain-containing protein</fullName>
    </recommendedName>
</protein>
<feature type="compositionally biased region" description="Low complexity" evidence="1">
    <location>
        <begin position="13"/>
        <end position="52"/>
    </location>
</feature>
<dbReference type="RefSeq" id="WP_141633632.1">
    <property type="nucleotide sequence ID" value="NZ_VIGB01000003.1"/>
</dbReference>
<proteinExistence type="predicted"/>
<dbReference type="OrthoDB" id="4215113at2"/>
<evidence type="ECO:0000256" key="1">
    <source>
        <dbReference type="SAM" id="MobiDB-lite"/>
    </source>
</evidence>
<evidence type="ECO:0000313" key="2">
    <source>
        <dbReference type="EMBL" id="TQF02949.1"/>
    </source>
</evidence>
<dbReference type="Proteomes" id="UP000319103">
    <property type="component" value="Unassembled WGS sequence"/>
</dbReference>
<feature type="region of interest" description="Disordered" evidence="1">
    <location>
        <begin position="13"/>
        <end position="61"/>
    </location>
</feature>